<accession>A0A8J3BT63</accession>
<dbReference type="AlphaFoldDB" id="A0A8J3BT63"/>
<keyword evidence="2" id="KW-1185">Reference proteome</keyword>
<dbReference type="Proteomes" id="UP000656042">
    <property type="component" value="Unassembled WGS sequence"/>
</dbReference>
<proteinExistence type="predicted"/>
<gene>
    <name evidence="1" type="ORF">GCM10012284_07510</name>
</gene>
<name>A0A8J3BT63_9ACTN</name>
<evidence type="ECO:0000313" key="1">
    <source>
        <dbReference type="EMBL" id="GGK76012.1"/>
    </source>
</evidence>
<dbReference type="EMBL" id="BMMX01000001">
    <property type="protein sequence ID" value="GGK76012.1"/>
    <property type="molecule type" value="Genomic_DNA"/>
</dbReference>
<sequence length="72" mass="7857">MRLRILDDQPGAAVGAVQDGETVLARHVHGVPQHRRASTARRCLDEQHPALTVVDRPCQRGAQPGPFPFPAQ</sequence>
<evidence type="ECO:0000313" key="2">
    <source>
        <dbReference type="Proteomes" id="UP000656042"/>
    </source>
</evidence>
<protein>
    <submittedName>
        <fullName evidence="1">Uncharacterized protein</fullName>
    </submittedName>
</protein>
<comment type="caution">
    <text evidence="1">The sequence shown here is derived from an EMBL/GenBank/DDBJ whole genome shotgun (WGS) entry which is preliminary data.</text>
</comment>
<reference evidence="1" key="2">
    <citation type="submission" date="2020-09" db="EMBL/GenBank/DDBJ databases">
        <authorList>
            <person name="Sun Q."/>
            <person name="Zhou Y."/>
        </authorList>
    </citation>
    <scope>NUCLEOTIDE SEQUENCE</scope>
    <source>
        <strain evidence="1">CGMCC 4.7299</strain>
    </source>
</reference>
<organism evidence="1 2">
    <name type="scientific">Mangrovihabitans endophyticus</name>
    <dbReference type="NCBI Taxonomy" id="1751298"/>
    <lineage>
        <taxon>Bacteria</taxon>
        <taxon>Bacillati</taxon>
        <taxon>Actinomycetota</taxon>
        <taxon>Actinomycetes</taxon>
        <taxon>Micromonosporales</taxon>
        <taxon>Micromonosporaceae</taxon>
        <taxon>Mangrovihabitans</taxon>
    </lineage>
</organism>
<reference evidence="1" key="1">
    <citation type="journal article" date="2014" name="Int. J. Syst. Evol. Microbiol.">
        <title>Complete genome sequence of Corynebacterium casei LMG S-19264T (=DSM 44701T), isolated from a smear-ripened cheese.</title>
        <authorList>
            <consortium name="US DOE Joint Genome Institute (JGI-PGF)"/>
            <person name="Walter F."/>
            <person name="Albersmeier A."/>
            <person name="Kalinowski J."/>
            <person name="Ruckert C."/>
        </authorList>
    </citation>
    <scope>NUCLEOTIDE SEQUENCE</scope>
    <source>
        <strain evidence="1">CGMCC 4.7299</strain>
    </source>
</reference>